<keyword evidence="3" id="KW-1185">Reference proteome</keyword>
<dbReference type="PANTHER" id="PTHR40078:SF1">
    <property type="entry name" value="INTEGRAL MEMBRANE PROTEIN"/>
    <property type="match status" value="1"/>
</dbReference>
<proteinExistence type="predicted"/>
<gene>
    <name evidence="2" type="ORF">J2S20_001757</name>
</gene>
<evidence type="ECO:0000256" key="1">
    <source>
        <dbReference type="SAM" id="Phobius"/>
    </source>
</evidence>
<reference evidence="2" key="1">
    <citation type="submission" date="2023-07" db="EMBL/GenBank/DDBJ databases">
        <title>Genomic Encyclopedia of Type Strains, Phase IV (KMG-IV): sequencing the most valuable type-strain genomes for metagenomic binning, comparative biology and taxonomic classification.</title>
        <authorList>
            <person name="Goeker M."/>
        </authorList>
    </citation>
    <scope>NUCLEOTIDE SEQUENCE</scope>
    <source>
        <strain evidence="2">DSM 19659</strain>
    </source>
</reference>
<dbReference type="RefSeq" id="WP_106612800.1">
    <property type="nucleotide sequence ID" value="NZ_JAUSTO010000011.1"/>
</dbReference>
<keyword evidence="1" id="KW-0812">Transmembrane</keyword>
<sequence>MPTHINQSNVRRFVFMLIGVFFLGVGIGLFKLSLMGNDPNTAFVIAAAAKLGVDFAVLNLFVNSAYFLLEYIFGRSLIGIGTFINWVMVGTVASACDHLGRYLHLAPEHFASKLLVMVLGILILTLSCAIYQTADMGIAPYDSLSIILSRRSGRSYFWCRAFTDCVGALLTLLLGGLLGIGTLMCALGLSPFISFFTKYVAEPLLGPAITSVRKEGV</sequence>
<keyword evidence="1" id="KW-1133">Transmembrane helix</keyword>
<dbReference type="Proteomes" id="UP001241537">
    <property type="component" value="Unassembled WGS sequence"/>
</dbReference>
<comment type="caution">
    <text evidence="2">The sequence shown here is derived from an EMBL/GenBank/DDBJ whole genome shotgun (WGS) entry which is preliminary data.</text>
</comment>
<feature type="transmembrane region" description="Helical" evidence="1">
    <location>
        <begin position="114"/>
        <end position="134"/>
    </location>
</feature>
<feature type="transmembrane region" description="Helical" evidence="1">
    <location>
        <begin position="166"/>
        <end position="189"/>
    </location>
</feature>
<dbReference type="InterPro" id="IPR038750">
    <property type="entry name" value="YczE/YyaS-like"/>
</dbReference>
<dbReference type="EMBL" id="JAUSTO010000011">
    <property type="protein sequence ID" value="MDQ0153050.1"/>
    <property type="molecule type" value="Genomic_DNA"/>
</dbReference>
<evidence type="ECO:0000313" key="2">
    <source>
        <dbReference type="EMBL" id="MDQ0153050.1"/>
    </source>
</evidence>
<feature type="transmembrane region" description="Helical" evidence="1">
    <location>
        <begin position="12"/>
        <end position="30"/>
    </location>
</feature>
<dbReference type="AlphaFoldDB" id="A0AAE3VBS0"/>
<dbReference type="PANTHER" id="PTHR40078">
    <property type="entry name" value="INTEGRAL MEMBRANE PROTEIN-RELATED"/>
    <property type="match status" value="1"/>
</dbReference>
<accession>A0AAE3VBS0</accession>
<dbReference type="Pfam" id="PF19700">
    <property type="entry name" value="DUF6198"/>
    <property type="match status" value="1"/>
</dbReference>
<protein>
    <submittedName>
        <fullName evidence="2">Membrane protein YczE</fullName>
    </submittedName>
</protein>
<feature type="transmembrane region" description="Helical" evidence="1">
    <location>
        <begin position="42"/>
        <end position="66"/>
    </location>
</feature>
<name>A0AAE3VBS0_9FIRM</name>
<organism evidence="2 3">
    <name type="scientific">Moryella indoligenes</name>
    <dbReference type="NCBI Taxonomy" id="371674"/>
    <lineage>
        <taxon>Bacteria</taxon>
        <taxon>Bacillati</taxon>
        <taxon>Bacillota</taxon>
        <taxon>Clostridia</taxon>
        <taxon>Lachnospirales</taxon>
        <taxon>Lachnospiraceae</taxon>
        <taxon>Moryella</taxon>
    </lineage>
</organism>
<evidence type="ECO:0000313" key="3">
    <source>
        <dbReference type="Proteomes" id="UP001241537"/>
    </source>
</evidence>
<keyword evidence="1" id="KW-0472">Membrane</keyword>
<feature type="transmembrane region" description="Helical" evidence="1">
    <location>
        <begin position="72"/>
        <end position="93"/>
    </location>
</feature>